<proteinExistence type="predicted"/>
<evidence type="ECO:0000256" key="2">
    <source>
        <dbReference type="SAM" id="SignalP"/>
    </source>
</evidence>
<keyword evidence="2" id="KW-0732">Signal</keyword>
<feature type="signal peptide" evidence="2">
    <location>
        <begin position="1"/>
        <end position="18"/>
    </location>
</feature>
<evidence type="ECO:0000313" key="4">
    <source>
        <dbReference type="EMBL" id="MTW11692.1"/>
    </source>
</evidence>
<dbReference type="Proteomes" id="UP000472320">
    <property type="component" value="Unassembled WGS sequence"/>
</dbReference>
<dbReference type="RefSeq" id="WP_155454645.1">
    <property type="nucleotide sequence ID" value="NZ_WNKX01000009.1"/>
</dbReference>
<evidence type="ECO:0000259" key="3">
    <source>
        <dbReference type="Pfam" id="PF00326"/>
    </source>
</evidence>
<comment type="caution">
    <text evidence="4">The sequence shown here is derived from an EMBL/GenBank/DDBJ whole genome shotgun (WGS) entry which is preliminary data.</text>
</comment>
<dbReference type="OrthoDB" id="4269629at2"/>
<dbReference type="EMBL" id="WNKX01000009">
    <property type="protein sequence ID" value="MTW11692.1"/>
    <property type="molecule type" value="Genomic_DNA"/>
</dbReference>
<keyword evidence="5" id="KW-1185">Reference proteome</keyword>
<feature type="domain" description="Peptidase S9 prolyl oligopeptidase catalytic" evidence="3">
    <location>
        <begin position="439"/>
        <end position="653"/>
    </location>
</feature>
<dbReference type="GO" id="GO:0006508">
    <property type="term" value="P:proteolysis"/>
    <property type="evidence" value="ECO:0007669"/>
    <property type="project" value="InterPro"/>
</dbReference>
<dbReference type="PANTHER" id="PTHR42776">
    <property type="entry name" value="SERINE PEPTIDASE S9 FAMILY MEMBER"/>
    <property type="match status" value="1"/>
</dbReference>
<evidence type="ECO:0000256" key="1">
    <source>
        <dbReference type="ARBA" id="ARBA00022801"/>
    </source>
</evidence>
<dbReference type="AlphaFoldDB" id="A0A6L6QH32"/>
<evidence type="ECO:0000313" key="5">
    <source>
        <dbReference type="Proteomes" id="UP000472320"/>
    </source>
</evidence>
<reference evidence="4 5" key="1">
    <citation type="submission" date="2019-11" db="EMBL/GenBank/DDBJ databases">
        <title>Type strains purchased from KCTC, JCM and DSMZ.</title>
        <authorList>
            <person name="Lu H."/>
        </authorList>
    </citation>
    <scope>NUCLEOTIDE SEQUENCE [LARGE SCALE GENOMIC DNA]</scope>
    <source>
        <strain evidence="4 5">JCM 31587</strain>
    </source>
</reference>
<dbReference type="SUPFAM" id="SSF53474">
    <property type="entry name" value="alpha/beta-Hydrolases"/>
    <property type="match status" value="1"/>
</dbReference>
<accession>A0A6L6QH32</accession>
<dbReference type="InterPro" id="IPR029058">
    <property type="entry name" value="AB_hydrolase_fold"/>
</dbReference>
<dbReference type="GO" id="GO:0004252">
    <property type="term" value="F:serine-type endopeptidase activity"/>
    <property type="evidence" value="ECO:0007669"/>
    <property type="project" value="TreeGrafter"/>
</dbReference>
<sequence length="659" mass="72618">MIKPFLISLLGFSSMAQAAVPLQNFFAASQFKQAEISPSGRYLALRIGNDKLRDGMVVLDSETGAPVGGTRLDGLDVGQIRWVNDNRLVHTVVDHSLGPGDMRFAPGLYAIDRDGKNRRQLVQQAAYMSSTGTQITHRIEPWNTYLMSDLGAQDSESLYLLRPVWDEDSYALLRMDLIQLNTSTGLSRFVARPAAPSDWMLDQKGQPSVMVSEKDGQETVHYRDPANGEWRELARFKSYGDGGDITPAGFIDDKRMLVRARLKGDKAALHVLDLASGKVDPEPLVSLGDFDFSGGMVYSNKRLLGVHYVGDARGTIWFDANMKAVQAEVDKKLPGLINIITPPVAPEVPWVLVASYSDRQPETYSLFNSKTNALKVIGISHPDIKPAEMGNQELVKIKARDGLDLPAWLTLPAKGGKQSPLVVVIHGGPYMRGTEWGWSPESQFLASRGYAVLEPEFRGSTGYGNGLFKAGMKQWGLAMQDDIADSVKWAVAQGYADPRRVCLLGGSYGGYSTLMGLVRDPELYRCGVAYAAVTDIPLLLDNGMSWATDLPDDYRKFGVPVLLGDVKADAERFNATSPLKQAARIKRPLLLAHGSDDRRVPREHFGKMRSALEASHADVEYIEYAGEGHGWSTTEHRLDFWSRVEKFLDKHIGAGAKTE</sequence>
<dbReference type="SUPFAM" id="SSF82171">
    <property type="entry name" value="DPP6 N-terminal domain-like"/>
    <property type="match status" value="1"/>
</dbReference>
<name>A0A6L6QH32_9BURK</name>
<protein>
    <submittedName>
        <fullName evidence="4">Prolyl oligopeptidase family serine peptidase</fullName>
    </submittedName>
</protein>
<feature type="chain" id="PRO_5026786656" evidence="2">
    <location>
        <begin position="19"/>
        <end position="659"/>
    </location>
</feature>
<gene>
    <name evidence="4" type="ORF">GM658_13890</name>
</gene>
<keyword evidence="1" id="KW-0378">Hydrolase</keyword>
<dbReference type="PANTHER" id="PTHR42776:SF27">
    <property type="entry name" value="DIPEPTIDYL PEPTIDASE FAMILY MEMBER 6"/>
    <property type="match status" value="1"/>
</dbReference>
<dbReference type="Pfam" id="PF00326">
    <property type="entry name" value="Peptidase_S9"/>
    <property type="match status" value="1"/>
</dbReference>
<dbReference type="InterPro" id="IPR001375">
    <property type="entry name" value="Peptidase_S9_cat"/>
</dbReference>
<dbReference type="Gene3D" id="3.40.50.1820">
    <property type="entry name" value="alpha/beta hydrolase"/>
    <property type="match status" value="1"/>
</dbReference>
<organism evidence="4 5">
    <name type="scientific">Massilia eburnea</name>
    <dbReference type="NCBI Taxonomy" id="1776165"/>
    <lineage>
        <taxon>Bacteria</taxon>
        <taxon>Pseudomonadati</taxon>
        <taxon>Pseudomonadota</taxon>
        <taxon>Betaproteobacteria</taxon>
        <taxon>Burkholderiales</taxon>
        <taxon>Oxalobacteraceae</taxon>
        <taxon>Telluria group</taxon>
        <taxon>Massilia</taxon>
    </lineage>
</organism>